<dbReference type="EMBL" id="CP000252">
    <property type="protein sequence ID" value="ABC77823.1"/>
    <property type="molecule type" value="Genomic_DNA"/>
</dbReference>
<feature type="transmembrane region" description="Helical" evidence="1">
    <location>
        <begin position="46"/>
        <end position="63"/>
    </location>
</feature>
<dbReference type="SUPFAM" id="SSF48452">
    <property type="entry name" value="TPR-like"/>
    <property type="match status" value="1"/>
</dbReference>
<dbReference type="HOGENOM" id="CLU_057480_0_0_7"/>
<keyword evidence="1" id="KW-0472">Membrane</keyword>
<dbReference type="InParanoid" id="Q2LUR1"/>
<proteinExistence type="predicted"/>
<evidence type="ECO:0000259" key="2">
    <source>
        <dbReference type="PROSITE" id="PS51272"/>
    </source>
</evidence>
<name>Q2LUR1_SYNAS</name>
<feature type="domain" description="SLH" evidence="2">
    <location>
        <begin position="308"/>
        <end position="373"/>
    </location>
</feature>
<dbReference type="InterPro" id="IPR011990">
    <property type="entry name" value="TPR-like_helical_dom_sf"/>
</dbReference>
<evidence type="ECO:0000313" key="4">
    <source>
        <dbReference type="Proteomes" id="UP000001933"/>
    </source>
</evidence>
<keyword evidence="1" id="KW-0812">Transmembrane</keyword>
<dbReference type="Proteomes" id="UP000001933">
    <property type="component" value="Chromosome"/>
</dbReference>
<sequence length="440" mass="48771">MGKLQIFLTCKGDKYNDAPCERRSPGIFTSNGKESMRMLVLKNCRFLFLFLFLLLSSLSMLVSCGPKTRQAVSSLDTPEHHFLTGMKMLDQGRSGDAQREFDLALSLNPEYSRAHVGVALVRGSRNNFSGGGEALKRAWSHAGNNEDKVFVHVGYIRVNTLSHAYCMQVGAACEKIDGDWLEKSRGEFEKAIELEPRSAAAFYFMGLCFKTALDLDSAESMFARVLEFQSEHFDEADREWSLVQKIKRARPGTAMGKQIALVDKLSRADAAALLMEELKIDVLYRKRTSGKSDTTFKYPEEAGEAAAKARLTAVDIAVHPLKADIEGILNLGVRGLELYPDGTYRPDAPVDRATYAMMIEDILIKASGDKGLATRFIGERSPFPDLRSDLPYFNAVMVMTSRGFMKAADAASGKFVPLESVTGADALLIIREIRKQMKLS</sequence>
<keyword evidence="1" id="KW-1133">Transmembrane helix</keyword>
<dbReference type="eggNOG" id="COG3063">
    <property type="taxonomic scope" value="Bacteria"/>
</dbReference>
<evidence type="ECO:0000313" key="3">
    <source>
        <dbReference type="EMBL" id="ABC77823.1"/>
    </source>
</evidence>
<dbReference type="PROSITE" id="PS51272">
    <property type="entry name" value="SLH"/>
    <property type="match status" value="1"/>
</dbReference>
<gene>
    <name evidence="3" type="ORF">SYN_02887</name>
</gene>
<protein>
    <submittedName>
        <fullName evidence="3">Hypothetical membrane protein</fullName>
    </submittedName>
</protein>
<dbReference type="Pfam" id="PF00395">
    <property type="entry name" value="SLH"/>
    <property type="match status" value="1"/>
</dbReference>
<keyword evidence="4" id="KW-1185">Reference proteome</keyword>
<evidence type="ECO:0000256" key="1">
    <source>
        <dbReference type="SAM" id="Phobius"/>
    </source>
</evidence>
<dbReference type="STRING" id="56780.SYN_02887"/>
<dbReference type="KEGG" id="sat:SYN_02887"/>
<dbReference type="InterPro" id="IPR001119">
    <property type="entry name" value="SLH_dom"/>
</dbReference>
<reference evidence="3 4" key="1">
    <citation type="journal article" date="2007" name="Proc. Natl. Acad. Sci. U.S.A.">
        <title>The genome of Syntrophus aciditrophicus: life at the thermodynamic limit of microbial growth.</title>
        <authorList>
            <person name="McInerney M.J."/>
            <person name="Rohlin L."/>
            <person name="Mouttaki H."/>
            <person name="Kim U."/>
            <person name="Krupp R.S."/>
            <person name="Rios-Hernandez L."/>
            <person name="Sieber J."/>
            <person name="Struchtemeyer C.G."/>
            <person name="Bhattacharyya A."/>
            <person name="Campbell J.W."/>
            <person name="Gunsalus R.P."/>
        </authorList>
    </citation>
    <scope>NUCLEOTIDE SEQUENCE [LARGE SCALE GENOMIC DNA]</scope>
    <source>
        <strain evidence="3 4">SB</strain>
    </source>
</reference>
<dbReference type="AlphaFoldDB" id="Q2LUR1"/>
<dbReference type="Gene3D" id="1.25.40.10">
    <property type="entry name" value="Tetratricopeptide repeat domain"/>
    <property type="match status" value="1"/>
</dbReference>
<organism evidence="3 4">
    <name type="scientific">Syntrophus aciditrophicus (strain SB)</name>
    <dbReference type="NCBI Taxonomy" id="56780"/>
    <lineage>
        <taxon>Bacteria</taxon>
        <taxon>Pseudomonadati</taxon>
        <taxon>Thermodesulfobacteriota</taxon>
        <taxon>Syntrophia</taxon>
        <taxon>Syntrophales</taxon>
        <taxon>Syntrophaceae</taxon>
        <taxon>Syntrophus</taxon>
    </lineage>
</organism>
<accession>Q2LUR1</accession>